<protein>
    <recommendedName>
        <fullName evidence="3">ABC transporter with duplicated ATPase domains</fullName>
    </recommendedName>
</protein>
<dbReference type="EMBL" id="JAAVMX010000007">
    <property type="protein sequence ID" value="KAF4506033.1"/>
    <property type="molecule type" value="Genomic_DNA"/>
</dbReference>
<name>A0A8H4PLS2_9HYPO</name>
<accession>A0A8H4PLS2</accession>
<evidence type="ECO:0008006" key="3">
    <source>
        <dbReference type="Google" id="ProtNLM"/>
    </source>
</evidence>
<evidence type="ECO:0000313" key="2">
    <source>
        <dbReference type="Proteomes" id="UP000557566"/>
    </source>
</evidence>
<gene>
    <name evidence="1" type="ORF">G6O67_006157</name>
</gene>
<dbReference type="InterPro" id="IPR016084">
    <property type="entry name" value="Haem_Oase-like_multi-hlx"/>
</dbReference>
<keyword evidence="2" id="KW-1185">Reference proteome</keyword>
<evidence type="ECO:0000313" key="1">
    <source>
        <dbReference type="EMBL" id="KAF4506033.1"/>
    </source>
</evidence>
<dbReference type="SMART" id="SM01236">
    <property type="entry name" value="Haem_oxygenase_2"/>
    <property type="match status" value="1"/>
</dbReference>
<dbReference type="AlphaFoldDB" id="A0A8H4PLS2"/>
<dbReference type="Pfam" id="PF14518">
    <property type="entry name" value="Haem_oxygenas_2"/>
    <property type="match status" value="1"/>
</dbReference>
<comment type="caution">
    <text evidence="1">The sequence shown here is derived from an EMBL/GenBank/DDBJ whole genome shotgun (WGS) entry which is preliminary data.</text>
</comment>
<dbReference type="Proteomes" id="UP000557566">
    <property type="component" value="Unassembled WGS sequence"/>
</dbReference>
<sequence>MMDFGPGLYLVFFCLGCCLGVFIKQTSRACLGKRPRRPDKTKRGLTTVGRERECQPYKDLYFKLHHLERHADLVPQAKSLLLSFFSEALHSERRPSAMLALDRFSAASLDAFVQSQLDAVTKEWHEYLVRRKAGQPRELFQTAADARRWLVRMAPVKLVDGAWLGHIHRVTTPFVDRRVTKAAWQILSEELGDGDLARNHAHVYAQLLEQIGVPVAAPDSADFIRHPHMDDARVWRSALAQLLISLFPHEFLPEILGFNLHFEMLTLETLVTAKELREVGFDPYYFTLHVTIDNADSGHTAMASRIVTDHLLSVAAQEGEAAASRAWKRVQAGFILSQNLPSDMSAPTASPLVADVLAMFQAKATAANRIHENCSMSFGGRSLGTWLDPDAFAGAEWQMDFLRCLGNAKPWVYKGDSRRSRLIHLLSWGGSMFGAFTDREVALVRDWIDSLAPPGAARYRILTERTDMDELPPRHADLRVDYPVFLPMVLTQADGSPGPVPERLVMDTAKLQMHRLLPLWFTHPCLLESFTSVPWKAASPMGCAILRFLRSQYGFLPEPTGVAGMDEMGRRDHVDLVDMGIEMVATTDAASSLPATLAEVLQRWPSPFAETMLATAMRPEQQWWTLLGMAQAFTQLHGLLACSDLLSRRSRDALGLMAAREQKGLSDCTEGLDKGGGKYRELWQGYTRARREIQECF</sequence>
<proteinExistence type="predicted"/>
<dbReference type="Gene3D" id="1.20.910.10">
    <property type="entry name" value="Heme oxygenase-like"/>
    <property type="match status" value="1"/>
</dbReference>
<reference evidence="1 2" key="1">
    <citation type="journal article" date="2020" name="Genome Biol. Evol.">
        <title>A new high-quality draft genome assembly of the Chinese cordyceps Ophiocordyceps sinensis.</title>
        <authorList>
            <person name="Shu R."/>
            <person name="Zhang J."/>
            <person name="Meng Q."/>
            <person name="Zhang H."/>
            <person name="Zhou G."/>
            <person name="Li M."/>
            <person name="Wu P."/>
            <person name="Zhao Y."/>
            <person name="Chen C."/>
            <person name="Qin Q."/>
        </authorList>
    </citation>
    <scope>NUCLEOTIDE SEQUENCE [LARGE SCALE GENOMIC DNA]</scope>
    <source>
        <strain evidence="1 2">IOZ07</strain>
    </source>
</reference>
<dbReference type="OrthoDB" id="10057598at2759"/>
<organism evidence="1 2">
    <name type="scientific">Ophiocordyceps sinensis</name>
    <dbReference type="NCBI Taxonomy" id="72228"/>
    <lineage>
        <taxon>Eukaryota</taxon>
        <taxon>Fungi</taxon>
        <taxon>Dikarya</taxon>
        <taxon>Ascomycota</taxon>
        <taxon>Pezizomycotina</taxon>
        <taxon>Sordariomycetes</taxon>
        <taxon>Hypocreomycetidae</taxon>
        <taxon>Hypocreales</taxon>
        <taxon>Ophiocordycipitaceae</taxon>
        <taxon>Ophiocordyceps</taxon>
    </lineage>
</organism>